<dbReference type="GO" id="GO:0009063">
    <property type="term" value="P:amino acid catabolic process"/>
    <property type="evidence" value="ECO:0007669"/>
    <property type="project" value="InterPro"/>
</dbReference>
<dbReference type="Gene3D" id="3.30.390.10">
    <property type="entry name" value="Enolase-like, N-terminal domain"/>
    <property type="match status" value="1"/>
</dbReference>
<dbReference type="Gene3D" id="3.20.20.120">
    <property type="entry name" value="Enolase-like C-terminal domain"/>
    <property type="match status" value="1"/>
</dbReference>
<dbReference type="EMBL" id="VXRG01000049">
    <property type="protein sequence ID" value="MXY92907.1"/>
    <property type="molecule type" value="Genomic_DNA"/>
</dbReference>
<dbReference type="InterPro" id="IPR036849">
    <property type="entry name" value="Enolase-like_C_sf"/>
</dbReference>
<dbReference type="GO" id="GO:0000287">
    <property type="term" value="F:magnesium ion binding"/>
    <property type="evidence" value="ECO:0007669"/>
    <property type="project" value="TreeGrafter"/>
</dbReference>
<accession>A0A6B0YQK4</accession>
<dbReference type="InterPro" id="IPR029017">
    <property type="entry name" value="Enolase-like_N"/>
</dbReference>
<dbReference type="SMART" id="SM00922">
    <property type="entry name" value="MR_MLE"/>
    <property type="match status" value="1"/>
</dbReference>
<dbReference type="InterPro" id="IPR029065">
    <property type="entry name" value="Enolase_C-like"/>
</dbReference>
<evidence type="ECO:0000256" key="3">
    <source>
        <dbReference type="ARBA" id="ARBA00022842"/>
    </source>
</evidence>
<evidence type="ECO:0000256" key="2">
    <source>
        <dbReference type="ARBA" id="ARBA00022723"/>
    </source>
</evidence>
<feature type="domain" description="Mandelate racemase/muconate lactonizing enzyme C-terminal" evidence="4">
    <location>
        <begin position="151"/>
        <end position="248"/>
    </location>
</feature>
<sequence>MRIDSIETFLLEASIQPGFGWSQGWADKRQVGLVKLVTEDGIVGWGEGLNGPSARIVHEEFAHILLGADPMQRNLLWQAMFRLFYNGNVAGGIGGSAISAVDTALWDIAGKASGLPVWALLGGKVRDRIAVYATGLYYTEENLSSGGSVIPQRLLDEARMYVDLGFAGMKTKVGGLPLAQDVRRVAALREVIGPDVFLMADANQAYNATTAIRIGRELAELDVYWFEEPVNAKDVEGYLQVKAALPMAIAGGENLRTRYEFKDFIGRRCVDIVQPDVVMAGGITEMHRVASMANAFGILCNPHVWGSPVMIAASLHVASAVPECPPARTPRPYQQEPVMEFDRTPSPIRQGIAEPFDQTDGFLDVPTGPGLGVEIDEAAVRQLSVDTQRTSK</sequence>
<evidence type="ECO:0000256" key="1">
    <source>
        <dbReference type="ARBA" id="ARBA00001946"/>
    </source>
</evidence>
<dbReference type="Pfam" id="PF02746">
    <property type="entry name" value="MR_MLE_N"/>
    <property type="match status" value="1"/>
</dbReference>
<gene>
    <name evidence="5" type="ORF">F4Y42_05595</name>
</gene>
<comment type="cofactor">
    <cofactor evidence="1">
        <name>Mg(2+)</name>
        <dbReference type="ChEBI" id="CHEBI:18420"/>
    </cofactor>
</comment>
<protein>
    <submittedName>
        <fullName evidence="5">Mandelate racemase/muconate lactonizing enzyme family protein</fullName>
    </submittedName>
</protein>
<reference evidence="5" key="1">
    <citation type="submission" date="2019-09" db="EMBL/GenBank/DDBJ databases">
        <title>Characterisation of the sponge microbiome using genome-centric metagenomics.</title>
        <authorList>
            <person name="Engelberts J.P."/>
            <person name="Robbins S.J."/>
            <person name="De Goeij J.M."/>
            <person name="Aranda M."/>
            <person name="Bell S.C."/>
            <person name="Webster N.S."/>
        </authorList>
    </citation>
    <scope>NUCLEOTIDE SEQUENCE</scope>
    <source>
        <strain evidence="5">SB0664_bin_27</strain>
    </source>
</reference>
<dbReference type="SUPFAM" id="SSF54826">
    <property type="entry name" value="Enolase N-terminal domain-like"/>
    <property type="match status" value="1"/>
</dbReference>
<dbReference type="GO" id="GO:0016052">
    <property type="term" value="P:carbohydrate catabolic process"/>
    <property type="evidence" value="ECO:0007669"/>
    <property type="project" value="TreeGrafter"/>
</dbReference>
<dbReference type="InterPro" id="IPR018110">
    <property type="entry name" value="Mandel_Rmase/mucon_lact_enz_CS"/>
</dbReference>
<dbReference type="SFLD" id="SFLDG00179">
    <property type="entry name" value="mandelate_racemase"/>
    <property type="match status" value="1"/>
</dbReference>
<dbReference type="AlphaFoldDB" id="A0A6B0YQK4"/>
<proteinExistence type="predicted"/>
<dbReference type="PROSITE" id="PS00908">
    <property type="entry name" value="MR_MLE_1"/>
    <property type="match status" value="1"/>
</dbReference>
<keyword evidence="2" id="KW-0479">Metal-binding</keyword>
<evidence type="ECO:0000259" key="4">
    <source>
        <dbReference type="SMART" id="SM00922"/>
    </source>
</evidence>
<dbReference type="InterPro" id="IPR013342">
    <property type="entry name" value="Mandelate_racemase_C"/>
</dbReference>
<name>A0A6B0YQK4_9CHLR</name>
<dbReference type="PANTHER" id="PTHR13794:SF58">
    <property type="entry name" value="MITOCHONDRIAL ENOLASE SUPERFAMILY MEMBER 1"/>
    <property type="match status" value="1"/>
</dbReference>
<organism evidence="5">
    <name type="scientific">Caldilineaceae bacterium SB0664_bin_27</name>
    <dbReference type="NCBI Taxonomy" id="2605260"/>
    <lineage>
        <taxon>Bacteria</taxon>
        <taxon>Bacillati</taxon>
        <taxon>Chloroflexota</taxon>
        <taxon>Caldilineae</taxon>
        <taxon>Caldilineales</taxon>
        <taxon>Caldilineaceae</taxon>
    </lineage>
</organism>
<dbReference type="SFLD" id="SFLDS00001">
    <property type="entry name" value="Enolase"/>
    <property type="match status" value="1"/>
</dbReference>
<dbReference type="PANTHER" id="PTHR13794">
    <property type="entry name" value="ENOLASE SUPERFAMILY, MANDELATE RACEMASE"/>
    <property type="match status" value="1"/>
</dbReference>
<comment type="caution">
    <text evidence="5">The sequence shown here is derived from an EMBL/GenBank/DDBJ whole genome shotgun (WGS) entry which is preliminary data.</text>
</comment>
<dbReference type="InterPro" id="IPR013341">
    <property type="entry name" value="Mandelate_racemase_N_dom"/>
</dbReference>
<evidence type="ECO:0000313" key="5">
    <source>
        <dbReference type="EMBL" id="MXY92907.1"/>
    </source>
</evidence>
<dbReference type="CDD" id="cd03316">
    <property type="entry name" value="MR_like"/>
    <property type="match status" value="1"/>
</dbReference>
<dbReference type="SUPFAM" id="SSF51604">
    <property type="entry name" value="Enolase C-terminal domain-like"/>
    <property type="match status" value="1"/>
</dbReference>
<keyword evidence="3" id="KW-0460">Magnesium</keyword>
<dbReference type="Pfam" id="PF13378">
    <property type="entry name" value="MR_MLE_C"/>
    <property type="match status" value="1"/>
</dbReference>
<dbReference type="GO" id="GO:0016836">
    <property type="term" value="F:hydro-lyase activity"/>
    <property type="evidence" value="ECO:0007669"/>
    <property type="project" value="TreeGrafter"/>
</dbReference>
<dbReference type="InterPro" id="IPR046945">
    <property type="entry name" value="RHMD-like"/>
</dbReference>